<organism evidence="1 2">
    <name type="scientific">Sphagnum jensenii</name>
    <dbReference type="NCBI Taxonomy" id="128206"/>
    <lineage>
        <taxon>Eukaryota</taxon>
        <taxon>Viridiplantae</taxon>
        <taxon>Streptophyta</taxon>
        <taxon>Embryophyta</taxon>
        <taxon>Bryophyta</taxon>
        <taxon>Sphagnophytina</taxon>
        <taxon>Sphagnopsida</taxon>
        <taxon>Sphagnales</taxon>
        <taxon>Sphagnaceae</taxon>
        <taxon>Sphagnum</taxon>
    </lineage>
</organism>
<evidence type="ECO:0000313" key="2">
    <source>
        <dbReference type="Proteomes" id="UP001497522"/>
    </source>
</evidence>
<name>A0ABP1AVM2_9BRYO</name>
<dbReference type="EMBL" id="OZ023717">
    <property type="protein sequence ID" value="CAK9866563.1"/>
    <property type="molecule type" value="Genomic_DNA"/>
</dbReference>
<evidence type="ECO:0000313" key="1">
    <source>
        <dbReference type="EMBL" id="CAK9866563.1"/>
    </source>
</evidence>
<proteinExistence type="predicted"/>
<dbReference type="Gene3D" id="1.25.10.10">
    <property type="entry name" value="Leucine-rich Repeat Variant"/>
    <property type="match status" value="1"/>
</dbReference>
<dbReference type="Proteomes" id="UP001497522">
    <property type="component" value="Chromosome 16"/>
</dbReference>
<dbReference type="InterPro" id="IPR016024">
    <property type="entry name" value="ARM-type_fold"/>
</dbReference>
<gene>
    <name evidence="1" type="ORF">CSSPJE1EN2_LOCUS9558</name>
</gene>
<dbReference type="InterPro" id="IPR011989">
    <property type="entry name" value="ARM-like"/>
</dbReference>
<protein>
    <submittedName>
        <fullName evidence="1">Uncharacterized protein</fullName>
    </submittedName>
</protein>
<sequence length="96" mass="9838">MRDQSRQCAEGDQPAAGGTFALVDALSLLNPDALEFSALALMLLASQGGFEVKTAIADAGALPSLVAMVDNSNSPMIRESAAAAIAKLVSYVTLLN</sequence>
<dbReference type="SUPFAM" id="SSF48371">
    <property type="entry name" value="ARM repeat"/>
    <property type="match status" value="1"/>
</dbReference>
<dbReference type="InterPro" id="IPR000225">
    <property type="entry name" value="Armadillo"/>
</dbReference>
<dbReference type="Pfam" id="PF00514">
    <property type="entry name" value="Arm"/>
    <property type="match status" value="1"/>
</dbReference>
<accession>A0ABP1AVM2</accession>
<keyword evidence="2" id="KW-1185">Reference proteome</keyword>
<reference evidence="1" key="1">
    <citation type="submission" date="2024-03" db="EMBL/GenBank/DDBJ databases">
        <authorList>
            <consortium name="ELIXIR-Norway"/>
            <consortium name="Elixir Norway"/>
        </authorList>
    </citation>
    <scope>NUCLEOTIDE SEQUENCE</scope>
</reference>